<keyword evidence="1" id="KW-0805">Transcription regulation</keyword>
<feature type="domain" description="HTH marR-type" evidence="4">
    <location>
        <begin position="9"/>
        <end position="146"/>
    </location>
</feature>
<evidence type="ECO:0000256" key="2">
    <source>
        <dbReference type="ARBA" id="ARBA00023125"/>
    </source>
</evidence>
<evidence type="ECO:0000259" key="4">
    <source>
        <dbReference type="PROSITE" id="PS50995"/>
    </source>
</evidence>
<protein>
    <submittedName>
        <fullName evidence="5">Organic hydroperoxide resistance transcriptional regulator</fullName>
    </submittedName>
</protein>
<dbReference type="Gene3D" id="1.10.10.10">
    <property type="entry name" value="Winged helix-like DNA-binding domain superfamily/Winged helix DNA-binding domain"/>
    <property type="match status" value="1"/>
</dbReference>
<sequence>MINDEMQLTNQLCFSIYNASRLFNKFYQQALEPFALTYPQYLVLLSLWEHDEQNLHELGTELNLNSNTLTPLLKRLEKAGWVARFQPESDRRQLKIKLTPLANEQQKHIYKAIDKCVSHQQLDIDKYRAALAMNNELVEALAETLA</sequence>
<dbReference type="SUPFAM" id="SSF46785">
    <property type="entry name" value="Winged helix' DNA-binding domain"/>
    <property type="match status" value="1"/>
</dbReference>
<evidence type="ECO:0000313" key="5">
    <source>
        <dbReference type="EMBL" id="KIS03604.1"/>
    </source>
</evidence>
<keyword evidence="6" id="KW-1185">Reference proteome</keyword>
<dbReference type="STRING" id="1335616.WDC_0765"/>
<organism evidence="5 6">
    <name type="scientific">Paucilactobacillus wasatchensis</name>
    <dbReference type="NCBI Taxonomy" id="1335616"/>
    <lineage>
        <taxon>Bacteria</taxon>
        <taxon>Bacillati</taxon>
        <taxon>Bacillota</taxon>
        <taxon>Bacilli</taxon>
        <taxon>Lactobacillales</taxon>
        <taxon>Lactobacillaceae</taxon>
        <taxon>Paucilactobacillus</taxon>
    </lineage>
</organism>
<dbReference type="Pfam" id="PF01047">
    <property type="entry name" value="MarR"/>
    <property type="match status" value="1"/>
</dbReference>
<evidence type="ECO:0000256" key="3">
    <source>
        <dbReference type="ARBA" id="ARBA00023163"/>
    </source>
</evidence>
<name>A0A0D0YWK3_9LACO</name>
<evidence type="ECO:0000256" key="1">
    <source>
        <dbReference type="ARBA" id="ARBA00023015"/>
    </source>
</evidence>
<dbReference type="SMART" id="SM00347">
    <property type="entry name" value="HTH_MARR"/>
    <property type="match status" value="1"/>
</dbReference>
<comment type="caution">
    <text evidence="5">The sequence shown here is derived from an EMBL/GenBank/DDBJ whole genome shotgun (WGS) entry which is preliminary data.</text>
</comment>
<dbReference type="AlphaFoldDB" id="A0A0D0YWK3"/>
<dbReference type="PATRIC" id="fig|1335616.4.peg.765"/>
<keyword evidence="2" id="KW-0238">DNA-binding</keyword>
<dbReference type="InterPro" id="IPR036390">
    <property type="entry name" value="WH_DNA-bd_sf"/>
</dbReference>
<gene>
    <name evidence="5" type="ORF">WDC_0765</name>
</gene>
<accession>A0A0D0YWK3</accession>
<dbReference type="EMBL" id="AWTT01000014">
    <property type="protein sequence ID" value="KIS03604.1"/>
    <property type="molecule type" value="Genomic_DNA"/>
</dbReference>
<dbReference type="PANTHER" id="PTHR42756:SF1">
    <property type="entry name" value="TRANSCRIPTIONAL REPRESSOR OF EMRAB OPERON"/>
    <property type="match status" value="1"/>
</dbReference>
<proteinExistence type="predicted"/>
<evidence type="ECO:0000313" key="6">
    <source>
        <dbReference type="Proteomes" id="UP000032279"/>
    </source>
</evidence>
<dbReference type="GO" id="GO:0003700">
    <property type="term" value="F:DNA-binding transcription factor activity"/>
    <property type="evidence" value="ECO:0007669"/>
    <property type="project" value="InterPro"/>
</dbReference>
<dbReference type="PRINTS" id="PR00598">
    <property type="entry name" value="HTHMARR"/>
</dbReference>
<dbReference type="PROSITE" id="PS50995">
    <property type="entry name" value="HTH_MARR_2"/>
    <property type="match status" value="1"/>
</dbReference>
<reference evidence="5 6" key="1">
    <citation type="submission" date="2013-08" db="EMBL/GenBank/DDBJ databases">
        <title>Lactobacillus wasatchii sp. WDC04, a late gas producing bacteria isolated from aged chedder cheese.</title>
        <authorList>
            <person name="Oberg C.J."/>
            <person name="Culumber M."/>
            <person name="McMahon D.J."/>
            <person name="Broadbent J.R."/>
            <person name="Oberg T.S."/>
            <person name="Ortaki F."/>
        </authorList>
    </citation>
    <scope>NUCLEOTIDE SEQUENCE [LARGE SCALE GENOMIC DNA]</scope>
    <source>
        <strain evidence="5 6">WDC04</strain>
    </source>
</reference>
<keyword evidence="3" id="KW-0804">Transcription</keyword>
<dbReference type="InterPro" id="IPR000835">
    <property type="entry name" value="HTH_MarR-typ"/>
</dbReference>
<dbReference type="Proteomes" id="UP000032279">
    <property type="component" value="Unassembled WGS sequence"/>
</dbReference>
<dbReference type="PANTHER" id="PTHR42756">
    <property type="entry name" value="TRANSCRIPTIONAL REGULATOR, MARR"/>
    <property type="match status" value="1"/>
</dbReference>
<dbReference type="InterPro" id="IPR036388">
    <property type="entry name" value="WH-like_DNA-bd_sf"/>
</dbReference>
<dbReference type="GO" id="GO:0003677">
    <property type="term" value="F:DNA binding"/>
    <property type="evidence" value="ECO:0007669"/>
    <property type="project" value="UniProtKB-KW"/>
</dbReference>